<evidence type="ECO:0000313" key="1">
    <source>
        <dbReference type="EMBL" id="MCL7043976.1"/>
    </source>
</evidence>
<dbReference type="Proteomes" id="UP001177140">
    <property type="component" value="Unassembled WGS sequence"/>
</dbReference>
<gene>
    <name evidence="1" type="ORF">MKW94_021627</name>
</gene>
<feature type="non-terminal residue" evidence="1">
    <location>
        <position position="1"/>
    </location>
</feature>
<name>A0AA41VMD3_PAPNU</name>
<reference evidence="1" key="1">
    <citation type="submission" date="2022-03" db="EMBL/GenBank/DDBJ databases">
        <title>A functionally conserved STORR gene fusion in Papaver species that diverged 16.8 million years ago.</title>
        <authorList>
            <person name="Catania T."/>
        </authorList>
    </citation>
    <scope>NUCLEOTIDE SEQUENCE</scope>
    <source>
        <strain evidence="1">S-191538</strain>
    </source>
</reference>
<sequence length="67" mass="7381">VVCMELAKQQSGSQFLSLSVSSLHRAQEASPIPLPIVSALLAQAEASLGSRGEWERNLRLEWFSWPS</sequence>
<evidence type="ECO:0000313" key="2">
    <source>
        <dbReference type="Proteomes" id="UP001177140"/>
    </source>
</evidence>
<feature type="non-terminal residue" evidence="1">
    <location>
        <position position="67"/>
    </location>
</feature>
<comment type="caution">
    <text evidence="1">The sequence shown here is derived from an EMBL/GenBank/DDBJ whole genome shotgun (WGS) entry which is preliminary data.</text>
</comment>
<protein>
    <submittedName>
        <fullName evidence="1">Uncharacterized protein</fullName>
    </submittedName>
</protein>
<dbReference type="AlphaFoldDB" id="A0AA41VMD3"/>
<proteinExistence type="predicted"/>
<keyword evidence="2" id="KW-1185">Reference proteome</keyword>
<accession>A0AA41VMD3</accession>
<dbReference type="EMBL" id="JAJJMA010252570">
    <property type="protein sequence ID" value="MCL7043976.1"/>
    <property type="molecule type" value="Genomic_DNA"/>
</dbReference>
<organism evidence="1 2">
    <name type="scientific">Papaver nudicaule</name>
    <name type="common">Iceland poppy</name>
    <dbReference type="NCBI Taxonomy" id="74823"/>
    <lineage>
        <taxon>Eukaryota</taxon>
        <taxon>Viridiplantae</taxon>
        <taxon>Streptophyta</taxon>
        <taxon>Embryophyta</taxon>
        <taxon>Tracheophyta</taxon>
        <taxon>Spermatophyta</taxon>
        <taxon>Magnoliopsida</taxon>
        <taxon>Ranunculales</taxon>
        <taxon>Papaveraceae</taxon>
        <taxon>Papaveroideae</taxon>
        <taxon>Papaver</taxon>
    </lineage>
</organism>